<feature type="binding site" evidence="12">
    <location>
        <position position="268"/>
    </location>
    <ligand>
        <name>ATP</name>
        <dbReference type="ChEBI" id="CHEBI:30616"/>
    </ligand>
</feature>
<comment type="similarity">
    <text evidence="2 12">Belongs to the class-I aminoacyl-tRNA synthetase family.</text>
</comment>
<protein>
    <recommendedName>
        <fullName evidence="12">Cysteine--tRNA ligase</fullName>
        <ecNumber evidence="12">6.1.1.16</ecNumber>
    </recommendedName>
    <alternativeName>
        <fullName evidence="12">Cysteinyl-tRNA synthetase</fullName>
        <shortName evidence="12">CysRS</shortName>
    </alternativeName>
</protein>
<keyword evidence="10 12" id="KW-0648">Protein biosynthesis</keyword>
<keyword evidence="8 12" id="KW-0862">Zinc</keyword>
<dbReference type="GO" id="GO:0004817">
    <property type="term" value="F:cysteine-tRNA ligase activity"/>
    <property type="evidence" value="ECO:0007669"/>
    <property type="project" value="UniProtKB-EC"/>
</dbReference>
<dbReference type="Proteomes" id="UP000661077">
    <property type="component" value="Unassembled WGS sequence"/>
</dbReference>
<dbReference type="Gene3D" id="1.20.120.1910">
    <property type="entry name" value="Cysteine-tRNA ligase, C-terminal anti-codon recognition domain"/>
    <property type="match status" value="1"/>
</dbReference>
<keyword evidence="4 12" id="KW-0963">Cytoplasm</keyword>
<comment type="subcellular location">
    <subcellularLocation>
        <location evidence="1 12">Cytoplasm</location>
    </subcellularLocation>
</comment>
<dbReference type="Pfam" id="PF23493">
    <property type="entry name" value="CysS_C"/>
    <property type="match status" value="1"/>
</dbReference>
<keyword evidence="5 12" id="KW-0436">Ligase</keyword>
<comment type="subunit">
    <text evidence="3 12">Monomer.</text>
</comment>
<dbReference type="PANTHER" id="PTHR10890:SF3">
    <property type="entry name" value="CYSTEINE--TRNA LIGASE, CYTOPLASMIC"/>
    <property type="match status" value="1"/>
</dbReference>
<evidence type="ECO:0000259" key="13">
    <source>
        <dbReference type="SMART" id="SM00840"/>
    </source>
</evidence>
<evidence type="ECO:0000256" key="4">
    <source>
        <dbReference type="ARBA" id="ARBA00022490"/>
    </source>
</evidence>
<dbReference type="SUPFAM" id="SSF47323">
    <property type="entry name" value="Anticodon-binding domain of a subclass of class I aminoacyl-tRNA synthetases"/>
    <property type="match status" value="1"/>
</dbReference>
<dbReference type="InterPro" id="IPR024909">
    <property type="entry name" value="Cys-tRNA/MSH_ligase"/>
</dbReference>
<evidence type="ECO:0000256" key="10">
    <source>
        <dbReference type="ARBA" id="ARBA00022917"/>
    </source>
</evidence>
<dbReference type="PRINTS" id="PR00983">
    <property type="entry name" value="TRNASYNTHCYS"/>
</dbReference>
<feature type="short sequence motif" description="'HIGH' region" evidence="12">
    <location>
        <begin position="29"/>
        <end position="39"/>
    </location>
</feature>
<dbReference type="EMBL" id="JAEVLS010000004">
    <property type="protein sequence ID" value="MBM0106996.1"/>
    <property type="molecule type" value="Genomic_DNA"/>
</dbReference>
<evidence type="ECO:0000256" key="6">
    <source>
        <dbReference type="ARBA" id="ARBA00022723"/>
    </source>
</evidence>
<dbReference type="Pfam" id="PF09190">
    <property type="entry name" value="DALR_2"/>
    <property type="match status" value="1"/>
</dbReference>
<feature type="binding site" evidence="12">
    <location>
        <position position="208"/>
    </location>
    <ligand>
        <name>Zn(2+)</name>
        <dbReference type="ChEBI" id="CHEBI:29105"/>
    </ligand>
</feature>
<feature type="binding site" evidence="12">
    <location>
        <position position="27"/>
    </location>
    <ligand>
        <name>Zn(2+)</name>
        <dbReference type="ChEBI" id="CHEBI:29105"/>
    </ligand>
</feature>
<keyword evidence="7 12" id="KW-0547">Nucleotide-binding</keyword>
<comment type="catalytic activity">
    <reaction evidence="12">
        <text>tRNA(Cys) + L-cysteine + ATP = L-cysteinyl-tRNA(Cys) + AMP + diphosphate</text>
        <dbReference type="Rhea" id="RHEA:17773"/>
        <dbReference type="Rhea" id="RHEA-COMP:9661"/>
        <dbReference type="Rhea" id="RHEA-COMP:9679"/>
        <dbReference type="ChEBI" id="CHEBI:30616"/>
        <dbReference type="ChEBI" id="CHEBI:33019"/>
        <dbReference type="ChEBI" id="CHEBI:35235"/>
        <dbReference type="ChEBI" id="CHEBI:78442"/>
        <dbReference type="ChEBI" id="CHEBI:78517"/>
        <dbReference type="ChEBI" id="CHEBI:456215"/>
        <dbReference type="EC" id="6.1.1.16"/>
    </reaction>
</comment>
<name>A0ABS1X178_9GAMM</name>
<dbReference type="InterPro" id="IPR014729">
    <property type="entry name" value="Rossmann-like_a/b/a_fold"/>
</dbReference>
<feature type="binding site" evidence="12">
    <location>
        <position position="237"/>
    </location>
    <ligand>
        <name>Zn(2+)</name>
        <dbReference type="ChEBI" id="CHEBI:29105"/>
    </ligand>
</feature>
<dbReference type="InterPro" id="IPR056411">
    <property type="entry name" value="CysS_C"/>
</dbReference>
<dbReference type="InterPro" id="IPR009080">
    <property type="entry name" value="tRNAsynth_Ia_anticodon-bd"/>
</dbReference>
<proteinExistence type="inferred from homology"/>
<dbReference type="Pfam" id="PF01406">
    <property type="entry name" value="tRNA-synt_1e"/>
    <property type="match status" value="1"/>
</dbReference>
<dbReference type="InterPro" id="IPR015273">
    <property type="entry name" value="Cys-tRNA-synt_Ia_DALR"/>
</dbReference>
<keyword evidence="6 12" id="KW-0479">Metal-binding</keyword>
<dbReference type="Gene3D" id="3.40.50.620">
    <property type="entry name" value="HUPs"/>
    <property type="match status" value="1"/>
</dbReference>
<keyword evidence="9 12" id="KW-0067">ATP-binding</keyword>
<organism evidence="14 15">
    <name type="scientific">Steroidobacter gossypii</name>
    <dbReference type="NCBI Taxonomy" id="2805490"/>
    <lineage>
        <taxon>Bacteria</taxon>
        <taxon>Pseudomonadati</taxon>
        <taxon>Pseudomonadota</taxon>
        <taxon>Gammaproteobacteria</taxon>
        <taxon>Steroidobacterales</taxon>
        <taxon>Steroidobacteraceae</taxon>
        <taxon>Steroidobacter</taxon>
    </lineage>
</organism>
<evidence type="ECO:0000256" key="5">
    <source>
        <dbReference type="ARBA" id="ARBA00022598"/>
    </source>
</evidence>
<reference evidence="14 15" key="1">
    <citation type="journal article" date="2021" name="Int. J. Syst. Evol. Microbiol.">
        <title>Steroidobacter gossypii sp. nov., isolated from soil of cotton cropping field.</title>
        <authorList>
            <person name="Huang R."/>
            <person name="Yang S."/>
            <person name="Zhen C."/>
            <person name="Liu W."/>
        </authorList>
    </citation>
    <scope>NUCLEOTIDE SEQUENCE [LARGE SCALE GENOMIC DNA]</scope>
    <source>
        <strain evidence="14 15">S1-65</strain>
    </source>
</reference>
<feature type="short sequence motif" description="'KMSKS' region" evidence="12">
    <location>
        <begin position="265"/>
        <end position="269"/>
    </location>
</feature>
<evidence type="ECO:0000313" key="14">
    <source>
        <dbReference type="EMBL" id="MBM0106996.1"/>
    </source>
</evidence>
<evidence type="ECO:0000256" key="8">
    <source>
        <dbReference type="ARBA" id="ARBA00022833"/>
    </source>
</evidence>
<evidence type="ECO:0000256" key="3">
    <source>
        <dbReference type="ARBA" id="ARBA00011245"/>
    </source>
</evidence>
<dbReference type="InterPro" id="IPR015803">
    <property type="entry name" value="Cys-tRNA-ligase"/>
</dbReference>
<dbReference type="InterPro" id="IPR032678">
    <property type="entry name" value="tRNA-synt_1_cat_dom"/>
</dbReference>
<accession>A0ABS1X178</accession>
<dbReference type="RefSeq" id="WP_203169106.1">
    <property type="nucleotide sequence ID" value="NZ_JAEVLS010000004.1"/>
</dbReference>
<dbReference type="CDD" id="cd00672">
    <property type="entry name" value="CysRS_core"/>
    <property type="match status" value="1"/>
</dbReference>
<evidence type="ECO:0000256" key="11">
    <source>
        <dbReference type="ARBA" id="ARBA00023146"/>
    </source>
</evidence>
<comment type="cofactor">
    <cofactor evidence="12">
        <name>Zn(2+)</name>
        <dbReference type="ChEBI" id="CHEBI:29105"/>
    </cofactor>
    <text evidence="12">Binds 1 zinc ion per subunit.</text>
</comment>
<feature type="domain" description="Cysteinyl-tRNA synthetase class Ia DALR" evidence="13">
    <location>
        <begin position="342"/>
        <end position="404"/>
    </location>
</feature>
<evidence type="ECO:0000256" key="2">
    <source>
        <dbReference type="ARBA" id="ARBA00005594"/>
    </source>
</evidence>
<dbReference type="EC" id="6.1.1.16" evidence="12"/>
<sequence length="463" mass="51520">MQIFNSLTGRKEEFRTHQPGVVRMYVCGDTVYDFCHIGHARSKVAFDIVRRYLEYRGYQVVFVRNITDIDDKIIKRAAENGETIQSLTERFTRFMHEDYDRLGILPPTHEPKATEHIQGIIDMTQQLIDKGYAYVASNGDVLYSVSKFEGYGQLSGRALEDLRAGARVAVDEAKHDPADFVLWKRAKPGEPFWPSPWGDGRPGWHIECSAMSLDLLGSHFDIHGGGMDLKFPHHENEIAQSCAATGDTFASWWMHNGFVNVDDEKMSKSLGNFFRIRDVLDSGHLRDPEVLRFFLASSQYRGPINYSLVQIEQADAALGRLYTALRDVPLAEAFTPGEATRRFQAAMDDDFNTPDAIAALQTLATEVNRAKGAGDLAAAGALAAELKSLGGVLGLLQLPPEAFLQKAVGASALSDADIERLIAERKAARAARNFKEADRVRQQLSDAGVILEDKPEGTTWRRS</sequence>
<dbReference type="NCBIfam" id="TIGR00435">
    <property type="entry name" value="cysS"/>
    <property type="match status" value="1"/>
</dbReference>
<dbReference type="SMART" id="SM00840">
    <property type="entry name" value="DALR_2"/>
    <property type="match status" value="1"/>
</dbReference>
<gene>
    <name evidence="12" type="primary">cysS</name>
    <name evidence="14" type="ORF">JM946_19845</name>
</gene>
<dbReference type="PANTHER" id="PTHR10890">
    <property type="entry name" value="CYSTEINYL-TRNA SYNTHETASE"/>
    <property type="match status" value="1"/>
</dbReference>
<dbReference type="SUPFAM" id="SSF52374">
    <property type="entry name" value="Nucleotidylyl transferase"/>
    <property type="match status" value="1"/>
</dbReference>
<feature type="binding site" evidence="12">
    <location>
        <position position="233"/>
    </location>
    <ligand>
        <name>Zn(2+)</name>
        <dbReference type="ChEBI" id="CHEBI:29105"/>
    </ligand>
</feature>
<evidence type="ECO:0000256" key="1">
    <source>
        <dbReference type="ARBA" id="ARBA00004496"/>
    </source>
</evidence>
<evidence type="ECO:0000256" key="12">
    <source>
        <dbReference type="HAMAP-Rule" id="MF_00041"/>
    </source>
</evidence>
<evidence type="ECO:0000313" key="15">
    <source>
        <dbReference type="Proteomes" id="UP000661077"/>
    </source>
</evidence>
<comment type="caution">
    <text evidence="14">The sequence shown here is derived from an EMBL/GenBank/DDBJ whole genome shotgun (WGS) entry which is preliminary data.</text>
</comment>
<keyword evidence="15" id="KW-1185">Reference proteome</keyword>
<evidence type="ECO:0000256" key="7">
    <source>
        <dbReference type="ARBA" id="ARBA00022741"/>
    </source>
</evidence>
<evidence type="ECO:0000256" key="9">
    <source>
        <dbReference type="ARBA" id="ARBA00022840"/>
    </source>
</evidence>
<keyword evidence="11 12" id="KW-0030">Aminoacyl-tRNA synthetase</keyword>
<dbReference type="HAMAP" id="MF_00041">
    <property type="entry name" value="Cys_tRNA_synth"/>
    <property type="match status" value="1"/>
</dbReference>